<keyword evidence="13" id="KW-0012">Acyltransferase</keyword>
<comment type="similarity">
    <text evidence="4 14">Belongs to the diacylglycerol acyltransferase family.</text>
</comment>
<dbReference type="EMBL" id="JASMQC010000012">
    <property type="protein sequence ID" value="KAK1941496.1"/>
    <property type="molecule type" value="Genomic_DNA"/>
</dbReference>
<evidence type="ECO:0000256" key="1">
    <source>
        <dbReference type="ARBA" id="ARBA00004477"/>
    </source>
</evidence>
<accession>A0AAD9LMJ8</accession>
<evidence type="ECO:0000256" key="6">
    <source>
        <dbReference type="ARBA" id="ARBA00022679"/>
    </source>
</evidence>
<dbReference type="Pfam" id="PF03982">
    <property type="entry name" value="DAGAT"/>
    <property type="match status" value="1"/>
</dbReference>
<keyword evidence="5" id="KW-0444">Lipid biosynthesis</keyword>
<dbReference type="GO" id="GO:0019432">
    <property type="term" value="P:triglyceride biosynthetic process"/>
    <property type="evidence" value="ECO:0007669"/>
    <property type="project" value="TreeGrafter"/>
</dbReference>
<comment type="caution">
    <text evidence="14">Lacks conserved residue(s) required for the propagation of feature annotation.</text>
</comment>
<evidence type="ECO:0000256" key="11">
    <source>
        <dbReference type="ARBA" id="ARBA00023098"/>
    </source>
</evidence>
<evidence type="ECO:0000256" key="13">
    <source>
        <dbReference type="ARBA" id="ARBA00023315"/>
    </source>
</evidence>
<evidence type="ECO:0000313" key="15">
    <source>
        <dbReference type="EMBL" id="KAK1941496.1"/>
    </source>
</evidence>
<evidence type="ECO:0000256" key="3">
    <source>
        <dbReference type="ARBA" id="ARBA00005189"/>
    </source>
</evidence>
<name>A0AAD9LMJ8_9STRA</name>
<dbReference type="Proteomes" id="UP001259832">
    <property type="component" value="Unassembled WGS sequence"/>
</dbReference>
<evidence type="ECO:0000256" key="10">
    <source>
        <dbReference type="ARBA" id="ARBA00022989"/>
    </source>
</evidence>
<evidence type="ECO:0000256" key="5">
    <source>
        <dbReference type="ARBA" id="ARBA00022516"/>
    </source>
</evidence>
<feature type="transmembrane region" description="Helical" evidence="14">
    <location>
        <begin position="61"/>
        <end position="83"/>
    </location>
</feature>
<evidence type="ECO:0000256" key="8">
    <source>
        <dbReference type="ARBA" id="ARBA00022798"/>
    </source>
</evidence>
<keyword evidence="16" id="KW-1185">Reference proteome</keyword>
<comment type="caution">
    <text evidence="15">The sequence shown here is derived from an EMBL/GenBank/DDBJ whole genome shotgun (WGS) entry which is preliminary data.</text>
</comment>
<keyword evidence="7 14" id="KW-0812">Transmembrane</keyword>
<evidence type="ECO:0000256" key="4">
    <source>
        <dbReference type="ARBA" id="ARBA00005420"/>
    </source>
</evidence>
<comment type="pathway">
    <text evidence="2">Glycerolipid metabolism; triacylglycerol biosynthesis.</text>
</comment>
<proteinExistence type="inferred from homology"/>
<dbReference type="InterPro" id="IPR007130">
    <property type="entry name" value="DAGAT"/>
</dbReference>
<keyword evidence="8" id="KW-0319">Glycerol metabolism</keyword>
<keyword evidence="11" id="KW-0443">Lipid metabolism</keyword>
<evidence type="ECO:0000256" key="7">
    <source>
        <dbReference type="ARBA" id="ARBA00022692"/>
    </source>
</evidence>
<evidence type="ECO:0000256" key="12">
    <source>
        <dbReference type="ARBA" id="ARBA00023136"/>
    </source>
</evidence>
<dbReference type="AlphaFoldDB" id="A0AAD9LMJ8"/>
<comment type="pathway">
    <text evidence="3">Lipid metabolism.</text>
</comment>
<evidence type="ECO:0000256" key="9">
    <source>
        <dbReference type="ARBA" id="ARBA00022824"/>
    </source>
</evidence>
<keyword evidence="10 14" id="KW-1133">Transmembrane helix</keyword>
<comment type="subcellular location">
    <subcellularLocation>
        <location evidence="1 14">Endoplasmic reticulum membrane</location>
        <topology evidence="1 14">Multi-pass membrane protein</topology>
    </subcellularLocation>
</comment>
<dbReference type="CDD" id="cd07987">
    <property type="entry name" value="LPLAT_MGAT-like"/>
    <property type="match status" value="1"/>
</dbReference>
<keyword evidence="9 14" id="KW-0256">Endoplasmic reticulum</keyword>
<dbReference type="EC" id="2.3.1.-" evidence="14"/>
<dbReference type="PANTHER" id="PTHR12317">
    <property type="entry name" value="DIACYLGLYCEROL O-ACYLTRANSFERASE"/>
    <property type="match status" value="1"/>
</dbReference>
<dbReference type="GO" id="GO:0005789">
    <property type="term" value="C:endoplasmic reticulum membrane"/>
    <property type="evidence" value="ECO:0007669"/>
    <property type="project" value="UniProtKB-SubCell"/>
</dbReference>
<reference evidence="15" key="1">
    <citation type="submission" date="2023-08" db="EMBL/GenBank/DDBJ databases">
        <title>Reference Genome Resource for the Citrus Pathogen Phytophthora citrophthora.</title>
        <authorList>
            <person name="Moller H."/>
            <person name="Coetzee B."/>
            <person name="Rose L.J."/>
            <person name="Van Niekerk J.M."/>
        </authorList>
    </citation>
    <scope>NUCLEOTIDE SEQUENCE</scope>
    <source>
        <strain evidence="15">STE-U-9442</strain>
    </source>
</reference>
<gene>
    <name evidence="15" type="ORF">P3T76_007362</name>
</gene>
<organism evidence="15 16">
    <name type="scientific">Phytophthora citrophthora</name>
    <dbReference type="NCBI Taxonomy" id="4793"/>
    <lineage>
        <taxon>Eukaryota</taxon>
        <taxon>Sar</taxon>
        <taxon>Stramenopiles</taxon>
        <taxon>Oomycota</taxon>
        <taxon>Peronosporomycetes</taxon>
        <taxon>Peronosporales</taxon>
        <taxon>Peronosporaceae</taxon>
        <taxon>Phytophthora</taxon>
    </lineage>
</organism>
<evidence type="ECO:0000313" key="16">
    <source>
        <dbReference type="Proteomes" id="UP001259832"/>
    </source>
</evidence>
<dbReference type="GO" id="GO:0004144">
    <property type="term" value="F:diacylglycerol O-acyltransferase activity"/>
    <property type="evidence" value="ECO:0007669"/>
    <property type="project" value="TreeGrafter"/>
</dbReference>
<keyword evidence="6 14" id="KW-0808">Transferase</keyword>
<dbReference type="PANTHER" id="PTHR12317:SF0">
    <property type="entry name" value="ACYLTRANSFERASE"/>
    <property type="match status" value="1"/>
</dbReference>
<keyword evidence="12 14" id="KW-0472">Membrane</keyword>
<sequence length="409" mass="47816">MLKEKDRVRGLTVSLINVIREIGVMSTEELKNSAYGRTSAWPNSDSRPDLRSLRGRFLRRLHLGLLYGLWVVDIGFCVVMWIYSVLYVMQWIWNSLTSTEAAPIPLVTQIFLGLIVLHESYHFVTRPSLHQWPFMKKFIRSSFLHYPYFRLNATVFDQREKKKKKSDKTKCDPKIASQTIVENDLTPFVKPNDHAVFAFHPHGVLSNGFAFNGAHHMSFEKADCRWLVAENLFWFPVMRDLLNWMDFNSVARSTFHRVMTTGQNVCLIPGGFEEATLYERGKHRVYIKKRFGFIKLALQHGYKVHPVYTFGEEYAYHTFPYFLKLRLKMNEFKIPGVLFFGLPHCFFLPHSDIDLITVVGEALTLPHIEQPTKEDVQKYHSQYVEALQKLFDKYKSVYAVDPEAKLEIF</sequence>
<evidence type="ECO:0000256" key="2">
    <source>
        <dbReference type="ARBA" id="ARBA00004771"/>
    </source>
</evidence>
<dbReference type="GO" id="GO:0006071">
    <property type="term" value="P:glycerol metabolic process"/>
    <property type="evidence" value="ECO:0007669"/>
    <property type="project" value="UniProtKB-KW"/>
</dbReference>
<protein>
    <recommendedName>
        <fullName evidence="14">Acyltransferase</fullName>
        <ecNumber evidence="14">2.3.1.-</ecNumber>
    </recommendedName>
</protein>
<evidence type="ECO:0000256" key="14">
    <source>
        <dbReference type="RuleBase" id="RU367023"/>
    </source>
</evidence>